<dbReference type="Proteomes" id="UP000032740">
    <property type="component" value="Chromosome"/>
</dbReference>
<dbReference type="EMBL" id="FO681347">
    <property type="protein sequence ID" value="CCV63598.1"/>
    <property type="molecule type" value="Genomic_DNA"/>
</dbReference>
<dbReference type="InterPro" id="IPR013378">
    <property type="entry name" value="InlB-like_B-rpt"/>
</dbReference>
<dbReference type="KEGG" id="apal:BN85400210"/>
<dbReference type="SUPFAM" id="SSF101756">
    <property type="entry name" value="Hypothetical protein YgiW"/>
    <property type="match status" value="1"/>
</dbReference>
<dbReference type="HOGENOM" id="CLU_350435_0_0_14"/>
<evidence type="ECO:0000256" key="2">
    <source>
        <dbReference type="SAM" id="SignalP"/>
    </source>
</evidence>
<dbReference type="InterPro" id="IPR042229">
    <property type="entry name" value="Listeria/Bacterioides_rpt_sf"/>
</dbReference>
<dbReference type="STRING" id="1318466.BN85400210"/>
<dbReference type="PROSITE" id="PS51257">
    <property type="entry name" value="PROKAR_LIPOPROTEIN"/>
    <property type="match status" value="1"/>
</dbReference>
<accession>U4KJM8</accession>
<protein>
    <recommendedName>
        <fullName evidence="5">InlB B-repeat-containing protein</fullName>
    </recommendedName>
</protein>
<dbReference type="GO" id="GO:0030313">
    <property type="term" value="C:cell envelope"/>
    <property type="evidence" value="ECO:0007669"/>
    <property type="project" value="UniProtKB-SubCell"/>
</dbReference>
<reference evidence="3 4" key="1">
    <citation type="journal article" date="2013" name="J. Mol. Microbiol. Biotechnol.">
        <title>Analysis of the Complete Genomes of Acholeplasma brassicae , A. palmae and A. laidlawii and Their Comparison to the Obligate Parasites from ' Candidatus Phytoplasma'.</title>
        <authorList>
            <person name="Kube M."/>
            <person name="Siewert C."/>
            <person name="Migdoll A.M."/>
            <person name="Duduk B."/>
            <person name="Holz S."/>
            <person name="Rabus R."/>
            <person name="Seemuller E."/>
            <person name="Mitrovic J."/>
            <person name="Muller I."/>
            <person name="Buttner C."/>
            <person name="Reinhardt R."/>
        </authorList>
    </citation>
    <scope>NUCLEOTIDE SEQUENCE [LARGE SCALE GENOMIC DNA]</scope>
    <source>
        <strain evidence="3 4">J233</strain>
    </source>
</reference>
<dbReference type="RefSeq" id="WP_026653876.1">
    <property type="nucleotide sequence ID" value="NC_022538.1"/>
</dbReference>
<dbReference type="AlphaFoldDB" id="U4KJM8"/>
<evidence type="ECO:0008006" key="5">
    <source>
        <dbReference type="Google" id="ProtNLM"/>
    </source>
</evidence>
<comment type="subcellular location">
    <subcellularLocation>
        <location evidence="1">Cell envelope</location>
    </subcellularLocation>
</comment>
<gene>
    <name evidence="3" type="ORF">BN85400210</name>
</gene>
<proteinExistence type="predicted"/>
<feature type="signal peptide" evidence="2">
    <location>
        <begin position="1"/>
        <end position="22"/>
    </location>
</feature>
<evidence type="ECO:0000256" key="1">
    <source>
        <dbReference type="ARBA" id="ARBA00004196"/>
    </source>
</evidence>
<name>U4KJM8_ALTPJ</name>
<dbReference type="InterPro" id="IPR036700">
    <property type="entry name" value="BOBF_sf"/>
</dbReference>
<organism evidence="3 4">
    <name type="scientific">Alteracholeplasma palmae (strain ATCC 49389 / J233)</name>
    <name type="common">Acholeplasma palmae</name>
    <dbReference type="NCBI Taxonomy" id="1318466"/>
    <lineage>
        <taxon>Bacteria</taxon>
        <taxon>Bacillati</taxon>
        <taxon>Mycoplasmatota</taxon>
        <taxon>Mollicutes</taxon>
        <taxon>Acholeplasmatales</taxon>
        <taxon>Acholeplasmataceae</taxon>
        <taxon>Acholeplasma</taxon>
    </lineage>
</organism>
<dbReference type="OrthoDB" id="1043265at2"/>
<sequence length="803" mass="90942">MQRIKKALAVLFIFSLSLVLIACNDTNKEKSEETYTVSFEGTDVENQSVQKDQIVNEPTNVTKEGYTFIGWYEDETYTTVFDFTKKITQDTKIYALFYTSIKTILDLGSKLEHGSVSTDIYFVKGTIKSIANSTYGNMTITDGDQSIFVYGVFGDNDIKFSELTNIPVVGDIIYIKGPIKKFNDDVELNNTKYIKHEKNDTTEKVTVTFAETSLKPMTISKGQTIEEPQQPNKEGFIFAGWYSDKEYTKAYDFKSAIDADITIYAKYIDLTQYAEMDLLSARSQTIGTNVIIKGVVAQITYADKHKPNGVFIVDDTNAMYIFDDKIASEVEIGNYIKVAGTRKNFILEKEQPAAQKHQYEGAIQVADTYLMELTKGNQNFNKDWIPETTIKELHDTKPYDKNITGTIYKVNAFIRKVEGKGFDNYYFNDLDDKTGFYAYTANSGSDFKWLDEYDGQLRTVYLSVINAKSSPSDIIYRVIPMSIEEVYSYNTDYNPEFAVKYRAKEQFTNNYLEGYSPEVDLITTVEFETLGIKNTNLTYTSSNTEALEFITENNKLTFKVKNKGIITVTITGTYEDKEYQEEIQIEVFSTPNVDIKTIEDILKLEDETEVYVEGNIIASLVNKTGFYIVDQTGIIAVQLVQDEFNKIALGNKVIIKGKKTHDGVKYGKDNQLSSVGQLVIDDAVIIANKYGNHQYESDILIKNKTLSDFINLKATEEHTDKVYLLEAKIEYKETPFSSNYLLTEGKNSLNIYSANGGQLSFLEPYKDQTVQVEFAVVNWNGKTAGAVLAVIIDGQRIPNPSNF</sequence>
<dbReference type="Pfam" id="PF09479">
    <property type="entry name" value="Flg_new"/>
    <property type="match status" value="2"/>
</dbReference>
<keyword evidence="2" id="KW-0732">Signal</keyword>
<evidence type="ECO:0000313" key="4">
    <source>
        <dbReference type="Proteomes" id="UP000032740"/>
    </source>
</evidence>
<feature type="chain" id="PRO_5004650480" description="InlB B-repeat-containing protein" evidence="2">
    <location>
        <begin position="23"/>
        <end position="803"/>
    </location>
</feature>
<dbReference type="Gene3D" id="2.40.50.200">
    <property type="entry name" value="Bacterial OB-fold"/>
    <property type="match status" value="1"/>
</dbReference>
<evidence type="ECO:0000313" key="3">
    <source>
        <dbReference type="EMBL" id="CCV63598.1"/>
    </source>
</evidence>
<dbReference type="Gene3D" id="2.60.40.4270">
    <property type="entry name" value="Listeria-Bacteroides repeat domain"/>
    <property type="match status" value="2"/>
</dbReference>
<keyword evidence="4" id="KW-1185">Reference proteome</keyword>